<dbReference type="PANTHER" id="PTHR11603:SF147">
    <property type="entry name" value="MEMBRANE PROTEIN"/>
    <property type="match status" value="1"/>
</dbReference>
<evidence type="ECO:0000313" key="5">
    <source>
        <dbReference type="Proteomes" id="UP000316217"/>
    </source>
</evidence>
<dbReference type="PANTHER" id="PTHR11603">
    <property type="entry name" value="AAA FAMILY ATPASE"/>
    <property type="match status" value="1"/>
</dbReference>
<dbReference type="SUPFAM" id="SSF52540">
    <property type="entry name" value="P-loop containing nucleoside triphosphate hydrolases"/>
    <property type="match status" value="1"/>
</dbReference>
<dbReference type="Pfam" id="PF01695">
    <property type="entry name" value="IstB_IS21"/>
    <property type="match status" value="1"/>
</dbReference>
<dbReference type="InterPro" id="IPR027417">
    <property type="entry name" value="P-loop_NTPase"/>
</dbReference>
<name>A0A429GQU7_9CREN</name>
<reference evidence="3 5" key="2">
    <citation type="journal article" date="2019" name="Nat. Microbiol.">
        <title>Wide diversity of methane and short-chain alkane metabolisms in uncultured archaea.</title>
        <authorList>
            <person name="Borrel G."/>
            <person name="Adam P.S."/>
            <person name="McKay L.J."/>
            <person name="Chen L.X."/>
            <person name="Sierra-Garcia I.N."/>
            <person name="Sieber C.M."/>
            <person name="Letourneur Q."/>
            <person name="Ghozlane A."/>
            <person name="Andersen G.L."/>
            <person name="Li W.J."/>
            <person name="Hallam S.J."/>
            <person name="Muyzer G."/>
            <person name="de Oliveira V.M."/>
            <person name="Inskeep W.P."/>
            <person name="Banfield J.F."/>
            <person name="Gribaldo S."/>
        </authorList>
    </citation>
    <scope>NUCLEOTIDE SEQUENCE [LARGE SCALE GENOMIC DNA]</scope>
    <source>
        <strain evidence="3">NM4</strain>
    </source>
</reference>
<dbReference type="Proteomes" id="UP000316217">
    <property type="component" value="Unassembled WGS sequence"/>
</dbReference>
<dbReference type="EMBL" id="RCOS01000062">
    <property type="protein sequence ID" value="RSN76174.1"/>
    <property type="molecule type" value="Genomic_DNA"/>
</dbReference>
<feature type="domain" description="AAA+ ATPase" evidence="1">
    <location>
        <begin position="254"/>
        <end position="389"/>
    </location>
</feature>
<organism evidence="2 4">
    <name type="scientific">Candidatus Methanodesulfokora washburnensis</name>
    <dbReference type="NCBI Taxonomy" id="2478471"/>
    <lineage>
        <taxon>Archaea</taxon>
        <taxon>Thermoproteota</taxon>
        <taxon>Candidatus Korarchaeia</taxon>
        <taxon>Candidatus Korarchaeia incertae sedis</taxon>
        <taxon>Candidatus Methanodesulfokora</taxon>
    </lineage>
</organism>
<dbReference type="Proteomes" id="UP000277582">
    <property type="component" value="Unassembled WGS sequence"/>
</dbReference>
<sequence>MFVHPVPVERWMGEVYVADESVLLYDLIQKDLEKYAEGEIIIPASILRKMERSAEKGDKMALKGMSSLLKLKELLGDKLRVEDSTGKGIDGIVELSKKFNAVVLTGDAVRAMGLHSRGINVRYLGPTGVEKPSIIGFFQEDVMSIHLKEGVPPLAKKGRPGNFVLVKLREEPMTEEEMRKLAYEVLEYAKFSPDAMLEVRTREAHLVQMGEYRILVAMPPFSDGIEITAVRPLVKVTLEDYSLSEKLKKRLSEKAEGVIIAGPPGAGKTTFASALAEFYMRKGKIVKTLESPRDLFVGPEITQYGKLEGSFEKTASLLLLVRPDYAIFDEMRTSEDFLIYADMRLAGVGMVGVVHCGSPIEAVQRFLGRVDLGALPHIVDTIIFIKDGRIEKVYSLRIVVKLPRGMKDRTLARPVVLVTNFETGKQEYEIYTFGEETVIMPVRESEGIVPLEEEEVGYHIIKRKNSIVLSLGREMANTEVTLYSGDEEIITIRTDERGRINLAKKSPAGRAVIDAVRRGSLRIKTT</sequence>
<comment type="caution">
    <text evidence="2">The sequence shown here is derived from an EMBL/GenBank/DDBJ whole genome shotgun (WGS) entry which is preliminary data.</text>
</comment>
<dbReference type="NCBIfam" id="NF010335">
    <property type="entry name" value="PRK13764.1"/>
    <property type="match status" value="1"/>
</dbReference>
<keyword evidence="4" id="KW-1185">Reference proteome</keyword>
<dbReference type="InterPro" id="IPR052041">
    <property type="entry name" value="Nucleic_acid_metab_PIN/TRAM"/>
</dbReference>
<evidence type="ECO:0000313" key="4">
    <source>
        <dbReference type="Proteomes" id="UP000277582"/>
    </source>
</evidence>
<protein>
    <submittedName>
        <fullName evidence="2">ATPase</fullName>
    </submittedName>
</protein>
<dbReference type="Gene3D" id="3.40.50.300">
    <property type="entry name" value="P-loop containing nucleotide triphosphate hydrolases"/>
    <property type="match status" value="1"/>
</dbReference>
<evidence type="ECO:0000313" key="2">
    <source>
        <dbReference type="EMBL" id="RSN76174.1"/>
    </source>
</evidence>
<dbReference type="EMBL" id="RXII01000102">
    <property type="protein sequence ID" value="RZN59670.1"/>
    <property type="molecule type" value="Genomic_DNA"/>
</dbReference>
<dbReference type="AlphaFoldDB" id="A0A429GQU7"/>
<evidence type="ECO:0000259" key="1">
    <source>
        <dbReference type="SMART" id="SM00382"/>
    </source>
</evidence>
<evidence type="ECO:0000313" key="3">
    <source>
        <dbReference type="EMBL" id="RZN59670.1"/>
    </source>
</evidence>
<gene>
    <name evidence="2" type="ORF">D6D85_04265</name>
    <name evidence="3" type="ORF">EF810_06530</name>
</gene>
<dbReference type="Gene3D" id="3.40.50.1010">
    <property type="entry name" value="5'-nuclease"/>
    <property type="match status" value="1"/>
</dbReference>
<accession>A0A429GQU7</accession>
<proteinExistence type="predicted"/>
<reference evidence="2 4" key="1">
    <citation type="submission" date="2018-10" db="EMBL/GenBank/DDBJ databases">
        <title>Co-occurring genomic capacity for anaerobic methane metabolism and dissimilatory sulfite reduction discovered in the Korarchaeota.</title>
        <authorList>
            <person name="Mckay L.J."/>
            <person name="Dlakic M."/>
            <person name="Fields M.W."/>
            <person name="Delmont T.O."/>
            <person name="Eren A.M."/>
            <person name="Jay Z.J."/>
            <person name="Klingelsmith K.B."/>
            <person name="Rusch D.B."/>
            <person name="Inskeep W.P."/>
        </authorList>
    </citation>
    <scope>NUCLEOTIDE SEQUENCE [LARGE SCALE GENOMIC DNA]</scope>
    <source>
        <strain evidence="2 4">MDKW</strain>
    </source>
</reference>
<dbReference type="InterPro" id="IPR003593">
    <property type="entry name" value="AAA+_ATPase"/>
</dbReference>
<dbReference type="SMART" id="SM00382">
    <property type="entry name" value="AAA"/>
    <property type="match status" value="1"/>
</dbReference>
<dbReference type="InterPro" id="IPR002611">
    <property type="entry name" value="IstB_ATP-bd"/>
</dbReference>